<feature type="domain" description="PX" evidence="12">
    <location>
        <begin position="9"/>
        <end position="125"/>
    </location>
</feature>
<dbReference type="PROSITE" id="PS50195">
    <property type="entry name" value="PX"/>
    <property type="match status" value="1"/>
</dbReference>
<evidence type="ECO:0000256" key="2">
    <source>
        <dbReference type="ARBA" id="ARBA00006184"/>
    </source>
</evidence>
<evidence type="ECO:0000256" key="8">
    <source>
        <dbReference type="ARBA" id="ARBA00023125"/>
    </source>
</evidence>
<evidence type="ECO:0000313" key="13">
    <source>
        <dbReference type="EMBL" id="KRX96537.1"/>
    </source>
</evidence>
<dbReference type="InterPro" id="IPR001611">
    <property type="entry name" value="Leu-rich_rpt"/>
</dbReference>
<dbReference type="Gene3D" id="1.10.10.10">
    <property type="entry name" value="Winged helix-like DNA-binding domain superfamily/Winged helix DNA-binding domain"/>
    <property type="match status" value="1"/>
</dbReference>
<dbReference type="Gene3D" id="3.80.10.10">
    <property type="entry name" value="Ribonuclease Inhibitor"/>
    <property type="match status" value="2"/>
</dbReference>
<sequence length="1165" mass="132571">MMALFSCLNVEPLHKYCQITKYANKEDYIVYTVRVNVEDVSWTLDRRYSEFDAFDRAHVKCPGFPSLPPKKVIGNQDVNFLNQRKVQLEKYINSVFIFDCMEQKAKGLASLPRLIASFLHFNRYEIHSIIDEIAIVHAGSDKNLDSNFFEFSTLELHAVTERFKMVGSSFGCSPDFRFDFGQVAEFIANIKKLKELLSQCGVDEERCENLVPWPQVKSVDFSFNNLCQIDASITALRYVHFLDLACNCLTDICNLQHLPYLRELNLSNNRIEKIEDWHLKLGNVKKIWLVNNRIRQLKGDGLSKLYSLEFLDLRDNQLSQIGHIWPLGQLPCLHELLVSGNTAENVVDYRTRILEAFGSRANELRLDNEYPTQRELDTIAVRLAIREAKEDRRRQLLKVTEQISRELNLAEAEVLNMPKQAGSSAYSEPKRSRDRSLNSSKNLEKDATKYNSGMISRELSDPESESPLKSAAGQQSVLNATSPTRTARHRSRAAVHEKKTDLDEADYPLERIEHTPFSAVSSDLLPTDEKKKFPRNYCINSRSHVEEKNSDLCSATSDDSLPVLRRKNPTRKLIVEISSDEEIGNNACEPSSLNVKMQSASFSKRSLRIGKNIDSSAGCYEFKDEASCSDFESYSDFVKRKNLKKKEDNDKFPSYRRSIRIRAGHSDLEKCTTSHHANLHHNGKLENCKKIRSRKQIKEEEDDDNDDFEDEGDDDDSVDHADSGKMMRLRRQSSRKSAPRASLNRRSTAQYCTISDSDLETLEGESDLGRCDNAFDELKARLHTSVVPVNLPCREKQCLEIENFVKCCLKSGNNGCLYISGVPGTGKTVAVRQAIRSLQNDNKLPAFVYCEINGMQLADPKNIYFKMACSVFGSSWKSKSADKTQKMLNNFFNDSNPDKPHLIALLDEVDYMIAGKQRTLYQVFDWSTLENSKLVLLTVANTLDFPERILCKRITSRLGLTRLCFPSYSHAEIQKIIEVRLSDSSAVGADAVQLVSRKVASVSGDIRRALEICRLAADIASSEYENEKAEVKRNDGGQNRKQQHEQKQQQLTLEHIGLALKEMASNLKFAFIKNTSLQQQLVLRALVCLYNQTACDEVSFRMINMQYKKICHDEDKDPVGIRELVRILHIFVSVGILVLGKQQLGYLDSSFRFAMNAEDISASLQ</sequence>
<dbReference type="InterPro" id="IPR032675">
    <property type="entry name" value="LRR_dom_sf"/>
</dbReference>
<evidence type="ECO:0000256" key="3">
    <source>
        <dbReference type="ARBA" id="ARBA00008398"/>
    </source>
</evidence>
<dbReference type="InterPro" id="IPR050311">
    <property type="entry name" value="ORC1/CDC6"/>
</dbReference>
<comment type="function">
    <text evidence="10">Component of the origin recognition complex (ORC) that binds origins of replication. DNA-binding is ATP-dependent, however specific DNA sequences that define origins of replication have not been identified so far. ORC is required to assemble the pre-replication complex necessary to initiate DNA replication.</text>
</comment>
<dbReference type="Pfam" id="PF00787">
    <property type="entry name" value="PX"/>
    <property type="match status" value="1"/>
</dbReference>
<dbReference type="SUPFAM" id="SSF52540">
    <property type="entry name" value="P-loop containing nucleoside triphosphate hydrolases"/>
    <property type="match status" value="1"/>
</dbReference>
<keyword evidence="7" id="KW-0677">Repeat</keyword>
<keyword evidence="10" id="KW-0067">ATP-binding</keyword>
<evidence type="ECO:0000256" key="9">
    <source>
        <dbReference type="ARBA" id="ARBA00023242"/>
    </source>
</evidence>
<dbReference type="InterPro" id="IPR027417">
    <property type="entry name" value="P-loop_NTPase"/>
</dbReference>
<keyword evidence="6" id="KW-0479">Metal-binding</keyword>
<dbReference type="STRING" id="6337.A0A0V0Y9Y3"/>
<reference evidence="13 14" key="1">
    <citation type="submission" date="2015-01" db="EMBL/GenBank/DDBJ databases">
        <title>Evolution of Trichinella species and genotypes.</title>
        <authorList>
            <person name="Korhonen P.K."/>
            <person name="Edoardo P."/>
            <person name="Giuseppe L.R."/>
            <person name="Gasser R.B."/>
        </authorList>
    </citation>
    <scope>NUCLEOTIDE SEQUENCE [LARGE SCALE GENOMIC DNA]</scope>
    <source>
        <strain evidence="13">ISS141</strain>
    </source>
</reference>
<evidence type="ECO:0000259" key="12">
    <source>
        <dbReference type="PROSITE" id="PS50195"/>
    </source>
</evidence>
<feature type="compositionally biased region" description="Acidic residues" evidence="11">
    <location>
        <begin position="699"/>
        <end position="717"/>
    </location>
</feature>
<dbReference type="Pfam" id="PF09079">
    <property type="entry name" value="WHD_Cdc6"/>
    <property type="match status" value="1"/>
</dbReference>
<comment type="similarity">
    <text evidence="2">Belongs to the CDC6/cdc18 family.</text>
</comment>
<dbReference type="InterPro" id="IPR003591">
    <property type="entry name" value="Leu-rich_rpt_typical-subtyp"/>
</dbReference>
<dbReference type="Gene3D" id="3.30.1520.10">
    <property type="entry name" value="Phox-like domain"/>
    <property type="match status" value="1"/>
</dbReference>
<comment type="subcellular location">
    <subcellularLocation>
        <location evidence="1 10">Nucleus</location>
    </subcellularLocation>
</comment>
<feature type="region of interest" description="Disordered" evidence="11">
    <location>
        <begin position="419"/>
        <end position="499"/>
    </location>
</feature>
<dbReference type="GO" id="GO:0046872">
    <property type="term" value="F:metal ion binding"/>
    <property type="evidence" value="ECO:0007669"/>
    <property type="project" value="UniProtKB-KW"/>
</dbReference>
<dbReference type="SMART" id="SM00312">
    <property type="entry name" value="PX"/>
    <property type="match status" value="1"/>
</dbReference>
<feature type="region of interest" description="Disordered" evidence="11">
    <location>
        <begin position="696"/>
        <end position="744"/>
    </location>
</feature>
<dbReference type="GO" id="GO:0009966">
    <property type="term" value="P:regulation of signal transduction"/>
    <property type="evidence" value="ECO:0007669"/>
    <property type="project" value="UniProtKB-ARBA"/>
</dbReference>
<dbReference type="Proteomes" id="UP000054815">
    <property type="component" value="Unassembled WGS sequence"/>
</dbReference>
<dbReference type="GO" id="GO:0005664">
    <property type="term" value="C:nuclear origin of replication recognition complex"/>
    <property type="evidence" value="ECO:0007669"/>
    <property type="project" value="TreeGrafter"/>
</dbReference>
<evidence type="ECO:0000256" key="10">
    <source>
        <dbReference type="RuleBase" id="RU365058"/>
    </source>
</evidence>
<feature type="compositionally biased region" description="Basic residues" evidence="11">
    <location>
        <begin position="727"/>
        <end position="738"/>
    </location>
</feature>
<dbReference type="Pfam" id="PF17872">
    <property type="entry name" value="AAA_lid_10"/>
    <property type="match status" value="1"/>
</dbReference>
<feature type="compositionally biased region" description="Polar residues" evidence="11">
    <location>
        <begin position="472"/>
        <end position="485"/>
    </location>
</feature>
<dbReference type="InterPro" id="IPR015163">
    <property type="entry name" value="Cdc6_C"/>
</dbReference>
<protein>
    <recommendedName>
        <fullName evidence="10">Origin recognition complex subunit 1</fullName>
    </recommendedName>
</protein>
<evidence type="ECO:0000256" key="4">
    <source>
        <dbReference type="ARBA" id="ARBA00022614"/>
    </source>
</evidence>
<keyword evidence="9 10" id="KW-0539">Nucleus</keyword>
<evidence type="ECO:0000256" key="7">
    <source>
        <dbReference type="ARBA" id="ARBA00022737"/>
    </source>
</evidence>
<accession>A0A0V0Y9Y3</accession>
<dbReference type="SUPFAM" id="SSF64268">
    <property type="entry name" value="PX domain"/>
    <property type="match status" value="1"/>
</dbReference>
<keyword evidence="4" id="KW-0433">Leucine-rich repeat</keyword>
<comment type="caution">
    <text evidence="13">The sequence shown here is derived from an EMBL/GenBank/DDBJ whole genome shotgun (WGS) entry which is preliminary data.</text>
</comment>
<evidence type="ECO:0000256" key="6">
    <source>
        <dbReference type="ARBA" id="ARBA00022723"/>
    </source>
</evidence>
<gene>
    <name evidence="13" type="primary">Orc1</name>
    <name evidence="13" type="ORF">T4E_3121</name>
</gene>
<name>A0A0V0Y9Y3_TRIPS</name>
<feature type="compositionally biased region" description="Basic and acidic residues" evidence="11">
    <location>
        <begin position="428"/>
        <end position="448"/>
    </location>
</feature>
<dbReference type="AlphaFoldDB" id="A0A0V0Y9Y3"/>
<dbReference type="GO" id="GO:0035091">
    <property type="term" value="F:phosphatidylinositol binding"/>
    <property type="evidence" value="ECO:0007669"/>
    <property type="project" value="InterPro"/>
</dbReference>
<dbReference type="InterPro" id="IPR036871">
    <property type="entry name" value="PX_dom_sf"/>
</dbReference>
<dbReference type="InterPro" id="IPR001683">
    <property type="entry name" value="PX_dom"/>
</dbReference>
<dbReference type="InterPro" id="IPR036388">
    <property type="entry name" value="WH-like_DNA-bd_sf"/>
</dbReference>
<dbReference type="PROSITE" id="PS51450">
    <property type="entry name" value="LRR"/>
    <property type="match status" value="3"/>
</dbReference>
<dbReference type="GO" id="GO:0016887">
    <property type="term" value="F:ATP hydrolysis activity"/>
    <property type="evidence" value="ECO:0007669"/>
    <property type="project" value="InterPro"/>
</dbReference>
<keyword evidence="5 10" id="KW-0235">DNA replication</keyword>
<comment type="subunit">
    <text evidence="10">ORC is composed of six subunits.</text>
</comment>
<dbReference type="SUPFAM" id="SSF46785">
    <property type="entry name" value="Winged helix' DNA-binding domain"/>
    <property type="match status" value="1"/>
</dbReference>
<evidence type="ECO:0000256" key="5">
    <source>
        <dbReference type="ARBA" id="ARBA00022705"/>
    </source>
</evidence>
<evidence type="ECO:0000313" key="14">
    <source>
        <dbReference type="Proteomes" id="UP000054815"/>
    </source>
</evidence>
<dbReference type="SUPFAM" id="SSF52075">
    <property type="entry name" value="Outer arm dynein light chain 1"/>
    <property type="match status" value="1"/>
</dbReference>
<dbReference type="PANTHER" id="PTHR10763:SF23">
    <property type="entry name" value="ORIGIN RECOGNITION COMPLEX SUBUNIT 1"/>
    <property type="match status" value="1"/>
</dbReference>
<dbReference type="Gene3D" id="3.40.50.300">
    <property type="entry name" value="P-loop containing nucleotide triphosphate hydrolases"/>
    <property type="match status" value="1"/>
</dbReference>
<evidence type="ECO:0000256" key="11">
    <source>
        <dbReference type="SAM" id="MobiDB-lite"/>
    </source>
</evidence>
<dbReference type="InterPro" id="IPR003959">
    <property type="entry name" value="ATPase_AAA_core"/>
</dbReference>
<dbReference type="InterPro" id="IPR036390">
    <property type="entry name" value="WH_DNA-bd_sf"/>
</dbReference>
<dbReference type="GO" id="GO:0033314">
    <property type="term" value="P:mitotic DNA replication checkpoint signaling"/>
    <property type="evidence" value="ECO:0007669"/>
    <property type="project" value="TreeGrafter"/>
</dbReference>
<organism evidence="13 14">
    <name type="scientific">Trichinella pseudospiralis</name>
    <name type="common">Parasitic roundworm</name>
    <dbReference type="NCBI Taxonomy" id="6337"/>
    <lineage>
        <taxon>Eukaryota</taxon>
        <taxon>Metazoa</taxon>
        <taxon>Ecdysozoa</taxon>
        <taxon>Nematoda</taxon>
        <taxon>Enoplea</taxon>
        <taxon>Dorylaimia</taxon>
        <taxon>Trichinellida</taxon>
        <taxon>Trichinellidae</taxon>
        <taxon>Trichinella</taxon>
    </lineage>
</organism>
<proteinExistence type="inferred from homology"/>
<keyword evidence="10" id="KW-0547">Nucleotide-binding</keyword>
<dbReference type="Pfam" id="PF00004">
    <property type="entry name" value="AAA"/>
    <property type="match status" value="1"/>
</dbReference>
<dbReference type="SMART" id="SM00369">
    <property type="entry name" value="LRR_TYP"/>
    <property type="match status" value="3"/>
</dbReference>
<dbReference type="InterPro" id="IPR041083">
    <property type="entry name" value="AAA_lid_10"/>
</dbReference>
<dbReference type="GO" id="GO:0005524">
    <property type="term" value="F:ATP binding"/>
    <property type="evidence" value="ECO:0007669"/>
    <property type="project" value="UniProtKB-KW"/>
</dbReference>
<evidence type="ECO:0000256" key="1">
    <source>
        <dbReference type="ARBA" id="ARBA00004123"/>
    </source>
</evidence>
<comment type="similarity">
    <text evidence="3 10">Belongs to the ORC1 family.</text>
</comment>
<dbReference type="Gene3D" id="1.10.8.60">
    <property type="match status" value="1"/>
</dbReference>
<dbReference type="EMBL" id="JYDU01000042">
    <property type="protein sequence ID" value="KRX96537.1"/>
    <property type="molecule type" value="Genomic_DNA"/>
</dbReference>
<dbReference type="PANTHER" id="PTHR10763">
    <property type="entry name" value="CELL DIVISION CONTROL PROTEIN 6-RELATED"/>
    <property type="match status" value="1"/>
</dbReference>
<keyword evidence="8 10" id="KW-0238">DNA-binding</keyword>
<dbReference type="GO" id="GO:0006270">
    <property type="term" value="P:DNA replication initiation"/>
    <property type="evidence" value="ECO:0007669"/>
    <property type="project" value="TreeGrafter"/>
</dbReference>
<dbReference type="GO" id="GO:0003688">
    <property type="term" value="F:DNA replication origin binding"/>
    <property type="evidence" value="ECO:0007669"/>
    <property type="project" value="TreeGrafter"/>
</dbReference>
<feature type="region of interest" description="Disordered" evidence="11">
    <location>
        <begin position="1027"/>
        <end position="1046"/>
    </location>
</feature>